<organism evidence="5 6">
    <name type="scientific">Chrysochloris asiatica</name>
    <name type="common">Cape golden mole</name>
    <dbReference type="NCBI Taxonomy" id="185453"/>
    <lineage>
        <taxon>Eukaryota</taxon>
        <taxon>Metazoa</taxon>
        <taxon>Chordata</taxon>
        <taxon>Craniata</taxon>
        <taxon>Vertebrata</taxon>
        <taxon>Euteleostomi</taxon>
        <taxon>Mammalia</taxon>
        <taxon>Eutheria</taxon>
        <taxon>Afrotheria</taxon>
        <taxon>Chrysochloridae</taxon>
        <taxon>Chrysochlorinae</taxon>
        <taxon>Chrysochloris</taxon>
    </lineage>
</organism>
<dbReference type="OrthoDB" id="9836301at2759"/>
<feature type="region of interest" description="Disordered" evidence="3">
    <location>
        <begin position="394"/>
        <end position="474"/>
    </location>
</feature>
<dbReference type="AlphaFoldDB" id="A0A9B0T0F7"/>
<dbReference type="Pfam" id="PF14722">
    <property type="entry name" value="KRAP_IP3R_bind"/>
    <property type="match status" value="1"/>
</dbReference>
<dbReference type="GeneID" id="102831018"/>
<evidence type="ECO:0000313" key="6">
    <source>
        <dbReference type="RefSeq" id="XP_006832334.1"/>
    </source>
</evidence>
<evidence type="ECO:0000313" key="5">
    <source>
        <dbReference type="Proteomes" id="UP000504623"/>
    </source>
</evidence>
<dbReference type="PANTHER" id="PTHR17469">
    <property type="entry name" value="SPERM SPECIFIC ANTIGEN 2-RELATED"/>
    <property type="match status" value="1"/>
</dbReference>
<gene>
    <name evidence="6" type="primary">CCDC129</name>
</gene>
<evidence type="ECO:0000256" key="3">
    <source>
        <dbReference type="SAM" id="MobiDB-lite"/>
    </source>
</evidence>
<keyword evidence="1 2" id="KW-0175">Coiled coil</keyword>
<dbReference type="InterPro" id="IPR029325">
    <property type="entry name" value="ITPR-bd"/>
</dbReference>
<name>A0A9B0T0F7_CHRAS</name>
<keyword evidence="5" id="KW-1185">Reference proteome</keyword>
<dbReference type="InterPro" id="IPR029326">
    <property type="entry name" value="SSFA2_C"/>
</dbReference>
<accession>A0A9B0T0F7</accession>
<reference evidence="6" key="1">
    <citation type="submission" date="2025-08" db="UniProtKB">
        <authorList>
            <consortium name="RefSeq"/>
        </authorList>
    </citation>
    <scope>IDENTIFICATION</scope>
    <source>
        <tissue evidence="6">Spleen</tissue>
    </source>
</reference>
<dbReference type="SMART" id="SM01257">
    <property type="entry name" value="KRAP_IP3R_bind"/>
    <property type="match status" value="1"/>
</dbReference>
<feature type="coiled-coil region" evidence="2">
    <location>
        <begin position="896"/>
        <end position="924"/>
    </location>
</feature>
<evidence type="ECO:0000259" key="4">
    <source>
        <dbReference type="SMART" id="SM01257"/>
    </source>
</evidence>
<feature type="region of interest" description="Disordered" evidence="3">
    <location>
        <begin position="570"/>
        <end position="589"/>
    </location>
</feature>
<dbReference type="InterPro" id="IPR043444">
    <property type="entry name" value="TESPA1-like"/>
</dbReference>
<dbReference type="GO" id="GO:0005102">
    <property type="term" value="F:signaling receptor binding"/>
    <property type="evidence" value="ECO:0007669"/>
    <property type="project" value="InterPro"/>
</dbReference>
<dbReference type="CTD" id="223075"/>
<feature type="domain" description="ITPR-interacting" evidence="4">
    <location>
        <begin position="111"/>
        <end position="259"/>
    </location>
</feature>
<dbReference type="Proteomes" id="UP000504623">
    <property type="component" value="Unplaced"/>
</dbReference>
<evidence type="ECO:0000256" key="2">
    <source>
        <dbReference type="SAM" id="Coils"/>
    </source>
</evidence>
<evidence type="ECO:0000256" key="1">
    <source>
        <dbReference type="ARBA" id="ARBA00023054"/>
    </source>
</evidence>
<feature type="region of interest" description="Disordered" evidence="3">
    <location>
        <begin position="315"/>
        <end position="366"/>
    </location>
</feature>
<feature type="compositionally biased region" description="Polar residues" evidence="3">
    <location>
        <begin position="402"/>
        <end position="420"/>
    </location>
</feature>
<sequence length="1030" mass="113573">MMAEKFHGADSPQGCQGKGRRAILKSTKKAWIPLNEQLPPGMEGDIHGSTNPTQDFKQESIRQWLDSGFFVSLNEKFQQGIDHPVFLHEQGMAQMTVKDYMRSLHPFPETPTLSRATSFNSCHSAASIPQSIPEWLEFWEKDPVEILLDLGFGVDEPDICTQIPARFLGYGSAAKGIDIPVFLEAQKQRMDFETPNLYGRFQQLEILDHVTNAFTSLLNDVNILQKKAEEKNEGNVSITETKEHQRKMSELLRRASKQSIRRDCSPETLESLKTKDGIFNQAAKPGACRTELLGMASNHSRRYTRPLTKHRTLQACDDSPLCHPPQALQHEPGPVSSRLAQKTPPSSMPDGPVKDRTPKEYSTQTSTFKTMFHLANEPLDSFEMEEVQSFEEDAGHSLDMISGTSGTGVNRTNSCQSDSSGFLEEPPEPLPLQIPLLPSSQSLRNQSRGLAPSQDCQQESDESDTKSMVSTSISSQDWSVLEEKTSVLIEEEETQLGILEDPPELLIPDMISNKTTAGRAHLGKGTPMPYSEHKVVGGAATSTYDCPLGFTVSHSTEVKDGFLKPEATGKVPVESHCASPRSPETEHAQDEFLHVDSEASREENSQVCSDINSTVLTLENPPQLLPRLRDVASHTDNYIQGCDEPNLSPGKLAEETPQAKTMYSTLDQISSMAEAEMGNISPNADSNSGKPRSVTIHMPSNLMPAAQSTVALGIDSIGTALECTMCDPITSTGPGLRTEARQSRDASIQTYLCEPGAWHCCACSSNKTLAHGHKPLTKSVSLDAGFPNTYSVGTCHGTPVHCCICCHHRSHCYTQGSGPGPTPQAYRHHPHSHSPHPEVEFMKTLKVLQDTAVRELCACTVQEMETMQTVCQSFREHLEEIEQHLKGQQEIFSRDMSEEEREEARQLQALRKALRQQVEELEFQLGDRAQQIREGILSQLELFTGEPSETHTDLYQCNWTGGTRGLMSIHPAMAPRAAFSRDGGQQAPSSGFAQVESDTRMSLPSLAPAEWGLTPLSNCPAGEKDTTVFL</sequence>
<feature type="compositionally biased region" description="Low complexity" evidence="3">
    <location>
        <begin position="431"/>
        <end position="443"/>
    </location>
</feature>
<dbReference type="Pfam" id="PF14723">
    <property type="entry name" value="SSFA2_C"/>
    <property type="match status" value="1"/>
</dbReference>
<dbReference type="PANTHER" id="PTHR17469:SF14">
    <property type="entry name" value="PROTEIN ITPRID1"/>
    <property type="match status" value="1"/>
</dbReference>
<proteinExistence type="predicted"/>
<protein>
    <submittedName>
        <fullName evidence="6">Coiled-coil domain-containing protein 129</fullName>
    </submittedName>
</protein>
<feature type="region of interest" description="Disordered" evidence="3">
    <location>
        <begin position="1"/>
        <end position="20"/>
    </location>
</feature>
<dbReference type="RefSeq" id="XP_006832334.1">
    <property type="nucleotide sequence ID" value="XM_006832271.1"/>
</dbReference>